<comment type="similarity">
    <text evidence="2">Belongs to the cation transport ATPase (P-type) (TC 3.A.3) family. Type IB subfamily.</text>
</comment>
<dbReference type="PROSITE" id="PS00154">
    <property type="entry name" value="ATPASE_E1_E2"/>
    <property type="match status" value="1"/>
</dbReference>
<dbReference type="PROSITE" id="PS50846">
    <property type="entry name" value="HMA_2"/>
    <property type="match status" value="1"/>
</dbReference>
<proteinExistence type="inferred from homology"/>
<feature type="compositionally biased region" description="Low complexity" evidence="8">
    <location>
        <begin position="1514"/>
        <end position="1533"/>
    </location>
</feature>
<feature type="transmembrane region" description="Helical" evidence="9">
    <location>
        <begin position="1150"/>
        <end position="1179"/>
    </location>
</feature>
<evidence type="ECO:0000256" key="4">
    <source>
        <dbReference type="ARBA" id="ARBA00022723"/>
    </source>
</evidence>
<dbReference type="InterPro" id="IPR036412">
    <property type="entry name" value="HAD-like_sf"/>
</dbReference>
<feature type="region of interest" description="Disordered" evidence="8">
    <location>
        <begin position="759"/>
        <end position="791"/>
    </location>
</feature>
<dbReference type="SUPFAM" id="SSF81653">
    <property type="entry name" value="Calcium ATPase, transduction domain A"/>
    <property type="match status" value="1"/>
</dbReference>
<feature type="transmembrane region" description="Helical" evidence="9">
    <location>
        <begin position="605"/>
        <end position="628"/>
    </location>
</feature>
<feature type="compositionally biased region" description="Low complexity" evidence="8">
    <location>
        <begin position="317"/>
        <end position="329"/>
    </location>
</feature>
<dbReference type="InterPro" id="IPR006121">
    <property type="entry name" value="HMA_dom"/>
</dbReference>
<dbReference type="SUPFAM" id="SSF55008">
    <property type="entry name" value="HMA, heavy metal-associated domain"/>
    <property type="match status" value="2"/>
</dbReference>
<evidence type="ECO:0000256" key="9">
    <source>
        <dbReference type="SAM" id="Phobius"/>
    </source>
</evidence>
<evidence type="ECO:0000256" key="7">
    <source>
        <dbReference type="ARBA" id="ARBA00023136"/>
    </source>
</evidence>
<evidence type="ECO:0000256" key="3">
    <source>
        <dbReference type="ARBA" id="ARBA00022692"/>
    </source>
</evidence>
<organism evidence="11">
    <name type="scientific">Neospora caninum (strain Liverpool)</name>
    <dbReference type="NCBI Taxonomy" id="572307"/>
    <lineage>
        <taxon>Eukaryota</taxon>
        <taxon>Sar</taxon>
        <taxon>Alveolata</taxon>
        <taxon>Apicomplexa</taxon>
        <taxon>Conoidasida</taxon>
        <taxon>Coccidia</taxon>
        <taxon>Eucoccidiorida</taxon>
        <taxon>Eimeriorina</taxon>
        <taxon>Sarcocystidae</taxon>
        <taxon>Neospora</taxon>
    </lineage>
</organism>
<feature type="compositionally biased region" description="Basic and acidic residues" evidence="8">
    <location>
        <begin position="977"/>
        <end position="1010"/>
    </location>
</feature>
<dbReference type="Pfam" id="PF00122">
    <property type="entry name" value="E1-E2_ATPase"/>
    <property type="match status" value="1"/>
</dbReference>
<keyword evidence="7 9" id="KW-0472">Membrane</keyword>
<dbReference type="PANTHER" id="PTHR43520">
    <property type="entry name" value="ATP7, ISOFORM B"/>
    <property type="match status" value="1"/>
</dbReference>
<dbReference type="SFLD" id="SFLDF00027">
    <property type="entry name" value="p-type_atpase"/>
    <property type="match status" value="1"/>
</dbReference>
<evidence type="ECO:0000256" key="5">
    <source>
        <dbReference type="ARBA" id="ARBA00022967"/>
    </source>
</evidence>
<dbReference type="InterPro" id="IPR001757">
    <property type="entry name" value="P_typ_ATPase"/>
</dbReference>
<feature type="transmembrane region" description="Helical" evidence="9">
    <location>
        <begin position="1783"/>
        <end position="1802"/>
    </location>
</feature>
<evidence type="ECO:0000256" key="8">
    <source>
        <dbReference type="SAM" id="MobiDB-lite"/>
    </source>
</evidence>
<dbReference type="PROSITE" id="PS01047">
    <property type="entry name" value="HMA_1"/>
    <property type="match status" value="1"/>
</dbReference>
<feature type="compositionally biased region" description="Polar residues" evidence="8">
    <location>
        <begin position="330"/>
        <end position="345"/>
    </location>
</feature>
<feature type="transmembrane region" description="Helical" evidence="9">
    <location>
        <begin position="566"/>
        <end position="584"/>
    </location>
</feature>
<dbReference type="GO" id="GO:0005507">
    <property type="term" value="F:copper ion binding"/>
    <property type="evidence" value="ECO:0007669"/>
    <property type="project" value="TreeGrafter"/>
</dbReference>
<comment type="subcellular location">
    <subcellularLocation>
        <location evidence="1">Endomembrane system</location>
        <topology evidence="1">Multi-pass membrane protein</topology>
    </subcellularLocation>
</comment>
<dbReference type="PRINTS" id="PR00119">
    <property type="entry name" value="CATATPASE"/>
</dbReference>
<protein>
    <submittedName>
        <fullName evidence="11">Heavy metal translocating P-type ATPase, related</fullName>
    </submittedName>
</protein>
<dbReference type="Pfam" id="PF00702">
    <property type="entry name" value="Hydrolase"/>
    <property type="match status" value="1"/>
</dbReference>
<dbReference type="Gene3D" id="3.40.1110.10">
    <property type="entry name" value="Calcium-transporting ATPase, cytoplasmic domain N"/>
    <property type="match status" value="3"/>
</dbReference>
<dbReference type="GO" id="GO:0016020">
    <property type="term" value="C:membrane"/>
    <property type="evidence" value="ECO:0007669"/>
    <property type="project" value="InterPro"/>
</dbReference>
<dbReference type="GO" id="GO:0016887">
    <property type="term" value="F:ATP hydrolysis activity"/>
    <property type="evidence" value="ECO:0007669"/>
    <property type="project" value="InterPro"/>
</dbReference>
<dbReference type="CDD" id="cd00371">
    <property type="entry name" value="HMA"/>
    <property type="match status" value="2"/>
</dbReference>
<dbReference type="GO" id="GO:0055070">
    <property type="term" value="P:copper ion homeostasis"/>
    <property type="evidence" value="ECO:0007669"/>
    <property type="project" value="TreeGrafter"/>
</dbReference>
<dbReference type="PRINTS" id="PR00942">
    <property type="entry name" value="CUATPASEI"/>
</dbReference>
<dbReference type="InterPro" id="IPR017969">
    <property type="entry name" value="Heavy-metal-associated_CS"/>
</dbReference>
<dbReference type="GO" id="GO:0005524">
    <property type="term" value="F:ATP binding"/>
    <property type="evidence" value="ECO:0007669"/>
    <property type="project" value="InterPro"/>
</dbReference>
<keyword evidence="4" id="KW-0479">Metal-binding</keyword>
<feature type="domain" description="HMA" evidence="10">
    <location>
        <begin position="159"/>
        <end position="231"/>
    </location>
</feature>
<dbReference type="PANTHER" id="PTHR43520:SF8">
    <property type="entry name" value="P-TYPE CU(+) TRANSPORTER"/>
    <property type="match status" value="1"/>
</dbReference>
<evidence type="ECO:0000259" key="10">
    <source>
        <dbReference type="PROSITE" id="PS50846"/>
    </source>
</evidence>
<feature type="compositionally biased region" description="Basic and acidic residues" evidence="8">
    <location>
        <begin position="1534"/>
        <end position="1568"/>
    </location>
</feature>
<feature type="region of interest" description="Disordered" evidence="8">
    <location>
        <begin position="1353"/>
        <end position="1387"/>
    </location>
</feature>
<feature type="region of interest" description="Disordered" evidence="8">
    <location>
        <begin position="1514"/>
        <end position="1573"/>
    </location>
</feature>
<dbReference type="SUPFAM" id="SSF81665">
    <property type="entry name" value="Calcium ATPase, transmembrane domain M"/>
    <property type="match status" value="1"/>
</dbReference>
<dbReference type="SFLD" id="SFLDG00002">
    <property type="entry name" value="C1.7:_P-type_atpase_like"/>
    <property type="match status" value="1"/>
</dbReference>
<keyword evidence="3 9" id="KW-0812">Transmembrane</keyword>
<dbReference type="Pfam" id="PF00403">
    <property type="entry name" value="HMA"/>
    <property type="match status" value="1"/>
</dbReference>
<dbReference type="Gene3D" id="3.40.50.1000">
    <property type="entry name" value="HAD superfamily/HAD-like"/>
    <property type="match status" value="2"/>
</dbReference>
<feature type="region of interest" description="Disordered" evidence="8">
    <location>
        <begin position="824"/>
        <end position="865"/>
    </location>
</feature>
<dbReference type="GO" id="GO:0043682">
    <property type="term" value="F:P-type divalent copper transporter activity"/>
    <property type="evidence" value="ECO:0007669"/>
    <property type="project" value="TreeGrafter"/>
</dbReference>
<dbReference type="InterPro" id="IPR044492">
    <property type="entry name" value="P_typ_ATPase_HD_dom"/>
</dbReference>
<dbReference type="InterPro" id="IPR023299">
    <property type="entry name" value="ATPase_P-typ_cyto_dom_N"/>
</dbReference>
<sequence>MDEPAIGEPSEAAYVPLSSASTSQHPRTDVWEFQVGGMRCGNCARKIENRLRQTFTSSILSVDVDVRGGRVKVSATRSPGASDTAGVVTHAEIAGAIAVLGLDVSLLSSGSPVAASCVASVDFSASTSLATTVETGKQAERGAEENRGNPEASLKEQLRYAELRVEGMTCASCARHIEKHVQKLPGVLSVAVNLILESATVEYRASCHASSPTVTVEDIRRHVEDLGYRTSVGLDRPLYTSSAASVFPKRASPSGDGGGAAGSATESTGEKTRRASSSALLAPCTPPAATLHLCLLPPFPSRALESCSPQADLPTFSSSSRGASRASSSLLNPNTQPLLQSASTQAEPRPTPPLPARPFARARAVPQAHARPSSSAADASGPRCSAAPSESVAAFVSWLEKQQGIIAVASASDAGAAERARRRSQVFFSLLRSATSRGEDDAALSRGPSAYPPSLASSALCAPHETRWERRDFQLGLPGIRVTYSPDQIGAREILERAREAGWSVEWDSTGKKKFGDLQQAAHAENALGKQFVCALLPSIVVFAVMMIIPMDAFPEWMNLRVLPGISARLLVVLLLTTAVMYGPGWRFHRAAYEAARRGMTDMNVLVSLATNIAFLYSLVAVIFTIYVSVTVPPGGRLAASTGSLALSSHGTPFRSPSSASLTSPPLRSSPLASFSLSPGAVVDPAGPAYSSSAVEIVTRGAGLGEPRKQLLDAVQELSLSEESVEQEWNFKFSILPSHARRFSPLPRFLAAVSTAFPDATTDHPEAGRDVSGRRGADGQRSDSRLLTRDEVHVNSFSGRAPGHSVDASNLQMPPSLSLRVVHSQSPASSFARPPPSTRALGSDASEFSDVPSSSSAASHASAEPADPPTFFDLSAVLICVLLLGKLLEVKAKRRAVAALDELSAAQPEFALLVRNQSSSSVTSGRCVIRRCENTPSAGGAKLQSGESHSGAAEETDADPSEFVGVRPSEKASGNRADSDNDRPVRTEKRYKGDAGQEEARRRPHRPRTENFEELIPVELLQLGDVVRVPPGATVPADGEKINEEESLLSEALLTGESVPVSKQKGDSVLGGSLVVGGHTGAPSLHRSAPAGPSADFGADRTTREGRVGASLLLVRVQKLGTASVLGQIFRLVKDAQGTKTKTQQFIDNVAGYFVPGVLLISAVTTVVWLILLFGGFVTPSFRDVDADTLNAFPVASRILFALQFGIGVLSIACPCALGLAAPTALMVGTGVAARLGILVKSGQAFELATKLKALVLDKTGTLTTGKFEVQEVVLLGSSFARLAALAKSSDWRDVLSPAALAPHVCAPNSSSSSPLAPCADVRVALAQAAESPSASHSVSAWGLSVRDLSSPGRPGGLARSHLSLGPTESEAAKGDTRGHGPCLSPSLPEKAGRLEKAINPTASPNTSSAPAQGCSVSSFREMVSAFVWILGVAERHSEHPVAASLMEFVLAWKDLAPLASPSLFKALPGRGLSCRIGKHLAVEVISLTSAETSRAPRRSFEFPAVCASAAFGSSDGAGSSSPSSPVSSGCCSKSERRDAREERTEAREEGEPRGAGEVVERREKGEGLQESEEQGECTNPACMCRPCRCRLEGFNCGCLGSPEVARMTPDFSSLKAWAEDQQRGGATVALLVVNQVCLGALALRDAVKLESREAVSLLESHFGLDVWMCTGDSLHTAMAIADAVGLPRSRVVAEALPSAKVAFIEKLQRPDETQTYRPVGMAGDGLNDAPALAHADLSMAIGAGADLALTAADVVILKSRIADLVTFLELSRAVLFTIRLSVVWACIFNAAGIPLAAGVLYKFRVFVPPTVAGAMMALSSVLVISNALLLRRFRPSLLPRLSSSSSLVCGSLSAFWSSLSCSFSSAFFQGSVDRRGRRVYAADARPPRESSLRAASSDSGATEPERTANCPENRTRVGLAAEVASPRAQDFTLPLVSRQCTDA</sequence>
<dbReference type="SUPFAM" id="SSF56784">
    <property type="entry name" value="HAD-like"/>
    <property type="match status" value="1"/>
</dbReference>
<dbReference type="NCBIfam" id="TIGR01494">
    <property type="entry name" value="ATPase_P-type"/>
    <property type="match status" value="1"/>
</dbReference>
<feature type="compositionally biased region" description="Basic and acidic residues" evidence="8">
    <location>
        <begin position="761"/>
        <end position="791"/>
    </location>
</feature>
<name>A0A0F7UDW7_NEOCL</name>
<feature type="transmembrane region" description="Helical" evidence="9">
    <location>
        <begin position="1199"/>
        <end position="1221"/>
    </location>
</feature>
<feature type="transmembrane region" description="Helical" evidence="9">
    <location>
        <begin position="532"/>
        <end position="554"/>
    </location>
</feature>
<dbReference type="Gene3D" id="3.30.70.100">
    <property type="match status" value="2"/>
</dbReference>
<keyword evidence="5" id="KW-1278">Translocase</keyword>
<evidence type="ECO:0000256" key="6">
    <source>
        <dbReference type="ARBA" id="ARBA00022989"/>
    </source>
</evidence>
<feature type="region of interest" description="Disordered" evidence="8">
    <location>
        <begin position="247"/>
        <end position="279"/>
    </location>
</feature>
<feature type="region of interest" description="Disordered" evidence="8">
    <location>
        <begin position="1880"/>
        <end position="1917"/>
    </location>
</feature>
<dbReference type="EMBL" id="LN714481">
    <property type="protein sequence ID" value="CEL66512.1"/>
    <property type="molecule type" value="Genomic_DNA"/>
</dbReference>
<dbReference type="InterPro" id="IPR036163">
    <property type="entry name" value="HMA_dom_sf"/>
</dbReference>
<feature type="compositionally biased region" description="Low complexity" evidence="8">
    <location>
        <begin position="357"/>
        <end position="368"/>
    </location>
</feature>
<dbReference type="Gene3D" id="2.70.150.10">
    <property type="entry name" value="Calcium-transporting ATPase, cytoplasmic transduction domain A"/>
    <property type="match status" value="1"/>
</dbReference>
<feature type="compositionally biased region" description="Low complexity" evidence="8">
    <location>
        <begin position="826"/>
        <end position="865"/>
    </location>
</feature>
<dbReference type="InterPro" id="IPR059000">
    <property type="entry name" value="ATPase_P-type_domA"/>
</dbReference>
<feature type="region of interest" description="Disordered" evidence="8">
    <location>
        <begin position="935"/>
        <end position="1010"/>
    </location>
</feature>
<keyword evidence="6 9" id="KW-1133">Transmembrane helix</keyword>
<gene>
    <name evidence="11" type="ORF">BN1204_023240</name>
</gene>
<dbReference type="SFLD" id="SFLDS00003">
    <property type="entry name" value="Haloacid_Dehalogenase"/>
    <property type="match status" value="1"/>
</dbReference>
<accession>A0A0F7UDW7</accession>
<dbReference type="InterPro" id="IPR008250">
    <property type="entry name" value="ATPase_P-typ_transduc_dom_A_sf"/>
</dbReference>
<feature type="region of interest" description="Disordered" evidence="8">
    <location>
        <begin position="306"/>
        <end position="383"/>
    </location>
</feature>
<evidence type="ECO:0000256" key="1">
    <source>
        <dbReference type="ARBA" id="ARBA00004127"/>
    </source>
</evidence>
<dbReference type="GO" id="GO:0012505">
    <property type="term" value="C:endomembrane system"/>
    <property type="evidence" value="ECO:0007669"/>
    <property type="project" value="UniProtKB-SubCell"/>
</dbReference>
<reference evidence="11" key="1">
    <citation type="journal article" date="2015" name="PLoS ONE">
        <title>Comprehensive Evaluation of Toxoplasma gondii VEG and Neospora caninum LIV Genomes with Tachyzoite Stage Transcriptome and Proteome Defines Novel Transcript Features.</title>
        <authorList>
            <person name="Ramaprasad A."/>
            <person name="Mourier T."/>
            <person name="Naeem R."/>
            <person name="Malas T.B."/>
            <person name="Moussa E."/>
            <person name="Panigrahi A."/>
            <person name="Vermont S.J."/>
            <person name="Otto T.D."/>
            <person name="Wastling J."/>
            <person name="Pain A."/>
        </authorList>
    </citation>
    <scope>NUCLEOTIDE SEQUENCE</scope>
    <source>
        <strain evidence="11">Liverpool</strain>
    </source>
</reference>
<dbReference type="InterPro" id="IPR018303">
    <property type="entry name" value="ATPase_P-typ_P_site"/>
</dbReference>
<dbReference type="InterPro" id="IPR023214">
    <property type="entry name" value="HAD_sf"/>
</dbReference>
<feature type="transmembrane region" description="Helical" evidence="9">
    <location>
        <begin position="1808"/>
        <end position="1831"/>
    </location>
</feature>
<dbReference type="FunFam" id="3.30.70.100:FF:000001">
    <property type="entry name" value="ATPase copper transporting beta"/>
    <property type="match status" value="1"/>
</dbReference>
<evidence type="ECO:0000313" key="11">
    <source>
        <dbReference type="EMBL" id="CEL66512.1"/>
    </source>
</evidence>
<evidence type="ECO:0000256" key="2">
    <source>
        <dbReference type="ARBA" id="ARBA00006024"/>
    </source>
</evidence>
<dbReference type="InterPro" id="IPR023298">
    <property type="entry name" value="ATPase_P-typ_TM_dom_sf"/>
</dbReference>